<dbReference type="EMBL" id="LATX01002104">
    <property type="protein sequence ID" value="KTB34239.1"/>
    <property type="molecule type" value="Genomic_DNA"/>
</dbReference>
<sequence length="317" mass="35448">MTKSQRIAVAGGTGGIGRYIVEGLLTVKPKYSLYIIVLSRSSGDLIVYQGASASVIQVDYDNSSQLESVLREHAIDTIICTLANQDLTQFSAIQERLLHAALNVPTFRRFAPSEFAIDSEGLKSYNYQACKLDVLKTLRKVKEDYPSREFEWTKFIPGIFINYFAFGSKKEEEAMKHLRRHPVWVDVANGKADIAGDGGQKLYYTRAEDTGLFVAEATQLDTWPETLDMAGDVISLNEVVAIAERVTGRKFEVKYNTKEDLLADMPPTPQGWTDFLRLCKLSIIMGEVGQGTKLNELTAVKPMNVEQCIEKWWGSDA</sequence>
<gene>
    <name evidence="5" type="ORF">WG66_13190</name>
</gene>
<dbReference type="PANTHER" id="PTHR47706">
    <property type="entry name" value="NMRA-LIKE FAMILY PROTEIN"/>
    <property type="match status" value="1"/>
</dbReference>
<feature type="domain" description="NmrA-like" evidence="4">
    <location>
        <begin position="4"/>
        <end position="270"/>
    </location>
</feature>
<dbReference type="Proteomes" id="UP000054988">
    <property type="component" value="Unassembled WGS sequence"/>
</dbReference>
<keyword evidence="3" id="KW-0560">Oxidoreductase</keyword>
<evidence type="ECO:0000256" key="1">
    <source>
        <dbReference type="ARBA" id="ARBA00005725"/>
    </source>
</evidence>
<evidence type="ECO:0000313" key="5">
    <source>
        <dbReference type="EMBL" id="KTB34239.1"/>
    </source>
</evidence>
<dbReference type="Gene3D" id="3.90.25.10">
    <property type="entry name" value="UDP-galactose 4-epimerase, domain 1"/>
    <property type="match status" value="1"/>
</dbReference>
<proteinExistence type="inferred from homology"/>
<evidence type="ECO:0000256" key="2">
    <source>
        <dbReference type="ARBA" id="ARBA00022857"/>
    </source>
</evidence>
<keyword evidence="2" id="KW-0521">NADP</keyword>
<evidence type="ECO:0000259" key="4">
    <source>
        <dbReference type="Pfam" id="PF05368"/>
    </source>
</evidence>
<organism evidence="5 6">
    <name type="scientific">Moniliophthora roreri</name>
    <name type="common">Frosty pod rot fungus</name>
    <name type="synonym">Monilia roreri</name>
    <dbReference type="NCBI Taxonomy" id="221103"/>
    <lineage>
        <taxon>Eukaryota</taxon>
        <taxon>Fungi</taxon>
        <taxon>Dikarya</taxon>
        <taxon>Basidiomycota</taxon>
        <taxon>Agaricomycotina</taxon>
        <taxon>Agaricomycetes</taxon>
        <taxon>Agaricomycetidae</taxon>
        <taxon>Agaricales</taxon>
        <taxon>Marasmiineae</taxon>
        <taxon>Marasmiaceae</taxon>
        <taxon>Moniliophthora</taxon>
    </lineage>
</organism>
<dbReference type="AlphaFoldDB" id="A0A0W0FD00"/>
<dbReference type="Gene3D" id="3.40.50.720">
    <property type="entry name" value="NAD(P)-binding Rossmann-like Domain"/>
    <property type="match status" value="1"/>
</dbReference>
<dbReference type="eggNOG" id="ENOG502S7CY">
    <property type="taxonomic scope" value="Eukaryota"/>
</dbReference>
<reference evidence="5 6" key="1">
    <citation type="submission" date="2015-12" db="EMBL/GenBank/DDBJ databases">
        <title>Draft genome sequence of Moniliophthora roreri, the causal agent of frosty pod rot of cacao.</title>
        <authorList>
            <person name="Aime M.C."/>
            <person name="Diaz-Valderrama J.R."/>
            <person name="Kijpornyongpan T."/>
            <person name="Phillips-Mora W."/>
        </authorList>
    </citation>
    <scope>NUCLEOTIDE SEQUENCE [LARGE SCALE GENOMIC DNA]</scope>
    <source>
        <strain evidence="5 6">MCA 2952</strain>
    </source>
</reference>
<dbReference type="SUPFAM" id="SSF51735">
    <property type="entry name" value="NAD(P)-binding Rossmann-fold domains"/>
    <property type="match status" value="1"/>
</dbReference>
<name>A0A0W0FD00_MONRR</name>
<comment type="caution">
    <text evidence="5">The sequence shown here is derived from an EMBL/GenBank/DDBJ whole genome shotgun (WGS) entry which is preliminary data.</text>
</comment>
<evidence type="ECO:0000256" key="3">
    <source>
        <dbReference type="ARBA" id="ARBA00023002"/>
    </source>
</evidence>
<evidence type="ECO:0000313" key="6">
    <source>
        <dbReference type="Proteomes" id="UP000054988"/>
    </source>
</evidence>
<dbReference type="InterPro" id="IPR051609">
    <property type="entry name" value="NmrA/Isoflavone_reductase-like"/>
</dbReference>
<dbReference type="PANTHER" id="PTHR47706:SF4">
    <property type="entry name" value="NMRA-LIKE DOMAIN-CONTAINING PROTEIN"/>
    <property type="match status" value="1"/>
</dbReference>
<dbReference type="Pfam" id="PF05368">
    <property type="entry name" value="NmrA"/>
    <property type="match status" value="1"/>
</dbReference>
<accession>A0A0W0FD00</accession>
<dbReference type="GO" id="GO:0016491">
    <property type="term" value="F:oxidoreductase activity"/>
    <property type="evidence" value="ECO:0007669"/>
    <property type="project" value="UniProtKB-KW"/>
</dbReference>
<protein>
    <recommendedName>
        <fullName evidence="4">NmrA-like domain-containing protein</fullName>
    </recommendedName>
</protein>
<dbReference type="InterPro" id="IPR008030">
    <property type="entry name" value="NmrA-like"/>
</dbReference>
<dbReference type="InterPro" id="IPR036291">
    <property type="entry name" value="NAD(P)-bd_dom_sf"/>
</dbReference>
<comment type="similarity">
    <text evidence="1">Belongs to the NmrA-type oxidoreductase family. Isoflavone reductase subfamily.</text>
</comment>